<organism evidence="1 2">
    <name type="scientific">Dipteronia dyeriana</name>
    <dbReference type="NCBI Taxonomy" id="168575"/>
    <lineage>
        <taxon>Eukaryota</taxon>
        <taxon>Viridiplantae</taxon>
        <taxon>Streptophyta</taxon>
        <taxon>Embryophyta</taxon>
        <taxon>Tracheophyta</taxon>
        <taxon>Spermatophyta</taxon>
        <taxon>Magnoliopsida</taxon>
        <taxon>eudicotyledons</taxon>
        <taxon>Gunneridae</taxon>
        <taxon>Pentapetalae</taxon>
        <taxon>rosids</taxon>
        <taxon>malvids</taxon>
        <taxon>Sapindales</taxon>
        <taxon>Sapindaceae</taxon>
        <taxon>Hippocastanoideae</taxon>
        <taxon>Acereae</taxon>
        <taxon>Dipteronia</taxon>
    </lineage>
</organism>
<reference evidence="1" key="1">
    <citation type="journal article" date="2023" name="Plant J.">
        <title>Genome sequences and population genomics provide insights into the demographic history, inbreeding, and mutation load of two 'living fossil' tree species of Dipteronia.</title>
        <authorList>
            <person name="Feng Y."/>
            <person name="Comes H.P."/>
            <person name="Chen J."/>
            <person name="Zhu S."/>
            <person name="Lu R."/>
            <person name="Zhang X."/>
            <person name="Li P."/>
            <person name="Qiu J."/>
            <person name="Olsen K.M."/>
            <person name="Qiu Y."/>
        </authorList>
    </citation>
    <scope>NUCLEOTIDE SEQUENCE</scope>
    <source>
        <strain evidence="1">KIB01</strain>
    </source>
</reference>
<comment type="caution">
    <text evidence="1">The sequence shown here is derived from an EMBL/GenBank/DDBJ whole genome shotgun (WGS) entry which is preliminary data.</text>
</comment>
<dbReference type="EMBL" id="JANJYI010000008">
    <property type="protein sequence ID" value="KAK2640656.1"/>
    <property type="molecule type" value="Genomic_DNA"/>
</dbReference>
<dbReference type="PANTHER" id="PTHR47481">
    <property type="match status" value="1"/>
</dbReference>
<sequence>MLKVASDCGIKLSREKRSGGDEAEVADVVTRSGSKDIRTQVLTAIEALVLEGLIKGEKQPPPKFLLVHSGDNIEQQENPEFVNWKKTDKLLMSWIFSTLTPSVLGQVNGCKSSFEIWFKIERTYSQRSLARIMQLKQHMQSLKKGSDPISDFVVKIKVVGDALVAAGETASDRDMIMNLLNGVGHKYDW</sequence>
<evidence type="ECO:0000313" key="1">
    <source>
        <dbReference type="EMBL" id="KAK2640656.1"/>
    </source>
</evidence>
<dbReference type="PANTHER" id="PTHR47481:SF22">
    <property type="entry name" value="RETROTRANSPOSON GAG DOMAIN-CONTAINING PROTEIN"/>
    <property type="match status" value="1"/>
</dbReference>
<dbReference type="Pfam" id="PF14223">
    <property type="entry name" value="Retrotran_gag_2"/>
    <property type="match status" value="1"/>
</dbReference>
<name>A0AAD9TRP0_9ROSI</name>
<evidence type="ECO:0000313" key="2">
    <source>
        <dbReference type="Proteomes" id="UP001280121"/>
    </source>
</evidence>
<proteinExistence type="predicted"/>
<evidence type="ECO:0008006" key="3">
    <source>
        <dbReference type="Google" id="ProtNLM"/>
    </source>
</evidence>
<protein>
    <recommendedName>
        <fullName evidence="3">Retrotransposon gag domain-containing protein</fullName>
    </recommendedName>
</protein>
<dbReference type="AlphaFoldDB" id="A0AAD9TRP0"/>
<keyword evidence="2" id="KW-1185">Reference proteome</keyword>
<accession>A0AAD9TRP0</accession>
<dbReference type="Proteomes" id="UP001280121">
    <property type="component" value="Unassembled WGS sequence"/>
</dbReference>
<gene>
    <name evidence="1" type="ORF">Ddye_028451</name>
</gene>